<reference evidence="8" key="1">
    <citation type="journal article" date="2019" name="Int. J. Syst. Evol. Microbiol.">
        <title>The Global Catalogue of Microorganisms (GCM) 10K type strain sequencing project: providing services to taxonomists for standard genome sequencing and annotation.</title>
        <authorList>
            <consortium name="The Broad Institute Genomics Platform"/>
            <consortium name="The Broad Institute Genome Sequencing Center for Infectious Disease"/>
            <person name="Wu L."/>
            <person name="Ma J."/>
        </authorList>
    </citation>
    <scope>NUCLEOTIDE SEQUENCE [LARGE SCALE GENOMIC DNA]</scope>
    <source>
        <strain evidence="8">JCM 13002</strain>
    </source>
</reference>
<dbReference type="Gene3D" id="1.10.357.10">
    <property type="entry name" value="Tetracycline Repressor, domain 2"/>
    <property type="match status" value="1"/>
</dbReference>
<protein>
    <recommendedName>
        <fullName evidence="6">HTH tetR-type domain-containing protein</fullName>
    </recommendedName>
</protein>
<feature type="domain" description="HTH tetR-type" evidence="6">
    <location>
        <begin position="22"/>
        <end position="82"/>
    </location>
</feature>
<dbReference type="SUPFAM" id="SSF46689">
    <property type="entry name" value="Homeodomain-like"/>
    <property type="match status" value="1"/>
</dbReference>
<evidence type="ECO:0000256" key="3">
    <source>
        <dbReference type="ARBA" id="ARBA00023163"/>
    </source>
</evidence>
<dbReference type="SUPFAM" id="SSF48498">
    <property type="entry name" value="Tetracyclin repressor-like, C-terminal domain"/>
    <property type="match status" value="1"/>
</dbReference>
<keyword evidence="1" id="KW-0805">Transcription regulation</keyword>
<feature type="DNA-binding region" description="H-T-H motif" evidence="4">
    <location>
        <begin position="45"/>
        <end position="64"/>
    </location>
</feature>
<dbReference type="InterPro" id="IPR009057">
    <property type="entry name" value="Homeodomain-like_sf"/>
</dbReference>
<feature type="region of interest" description="Disordered" evidence="5">
    <location>
        <begin position="1"/>
        <end position="22"/>
    </location>
</feature>
<keyword evidence="8" id="KW-1185">Reference proteome</keyword>
<evidence type="ECO:0000313" key="7">
    <source>
        <dbReference type="EMBL" id="GAA1112520.1"/>
    </source>
</evidence>
<dbReference type="InterPro" id="IPR001647">
    <property type="entry name" value="HTH_TetR"/>
</dbReference>
<evidence type="ECO:0000256" key="1">
    <source>
        <dbReference type="ARBA" id="ARBA00023015"/>
    </source>
</evidence>
<dbReference type="PRINTS" id="PR00455">
    <property type="entry name" value="HTHTETR"/>
</dbReference>
<name>A0ABP4EJP1_9ACTN</name>
<dbReference type="PROSITE" id="PS50977">
    <property type="entry name" value="HTH_TETR_2"/>
    <property type="match status" value="1"/>
</dbReference>
<dbReference type="PANTHER" id="PTHR30055">
    <property type="entry name" value="HTH-TYPE TRANSCRIPTIONAL REGULATOR RUTR"/>
    <property type="match status" value="1"/>
</dbReference>
<dbReference type="InterPro" id="IPR050109">
    <property type="entry name" value="HTH-type_TetR-like_transc_reg"/>
</dbReference>
<proteinExistence type="predicted"/>
<gene>
    <name evidence="7" type="ORF">GCM10009663_61940</name>
</gene>
<keyword evidence="3" id="KW-0804">Transcription</keyword>
<keyword evidence="2 4" id="KW-0238">DNA-binding</keyword>
<dbReference type="EMBL" id="BAAALD010000085">
    <property type="protein sequence ID" value="GAA1112520.1"/>
    <property type="molecule type" value="Genomic_DNA"/>
</dbReference>
<evidence type="ECO:0000256" key="4">
    <source>
        <dbReference type="PROSITE-ProRule" id="PRU00335"/>
    </source>
</evidence>
<accession>A0ABP4EJP1</accession>
<dbReference type="Gene3D" id="1.10.10.60">
    <property type="entry name" value="Homeodomain-like"/>
    <property type="match status" value="1"/>
</dbReference>
<evidence type="ECO:0000256" key="2">
    <source>
        <dbReference type="ARBA" id="ARBA00023125"/>
    </source>
</evidence>
<dbReference type="InterPro" id="IPR036271">
    <property type="entry name" value="Tet_transcr_reg_TetR-rel_C_sf"/>
</dbReference>
<feature type="compositionally biased region" description="Low complexity" evidence="5">
    <location>
        <begin position="1"/>
        <end position="11"/>
    </location>
</feature>
<evidence type="ECO:0000313" key="8">
    <source>
        <dbReference type="Proteomes" id="UP001499987"/>
    </source>
</evidence>
<dbReference type="Pfam" id="PF00440">
    <property type="entry name" value="TetR_N"/>
    <property type="match status" value="1"/>
</dbReference>
<organism evidence="7 8">
    <name type="scientific">Kitasatospora arboriphila</name>
    <dbReference type="NCBI Taxonomy" id="258052"/>
    <lineage>
        <taxon>Bacteria</taxon>
        <taxon>Bacillati</taxon>
        <taxon>Actinomycetota</taxon>
        <taxon>Actinomycetes</taxon>
        <taxon>Kitasatosporales</taxon>
        <taxon>Streptomycetaceae</taxon>
        <taxon>Kitasatospora</taxon>
    </lineage>
</organism>
<evidence type="ECO:0000256" key="5">
    <source>
        <dbReference type="SAM" id="MobiDB-lite"/>
    </source>
</evidence>
<comment type="caution">
    <text evidence="7">The sequence shown here is derived from an EMBL/GenBank/DDBJ whole genome shotgun (WGS) entry which is preliminary data.</text>
</comment>
<sequence>MPAPQPAQKATQKARRPRLSAEDRRASILDAATEVFSELGYQRGKMSEVARRVGVSEPVVFQNFGSKAAVFAAVLDHAAALMSDGLRSWAGRCPTVGAWLAELLAPEHLAQVHARGTVGVLFEDAMTLTSEPEVLDAARRGNQTLARTLTDLLEQGHADGSLRPDLDPAAGAWWLISLLSSQRFRQTVAPDPTHTETALSALTLRLLVGDSPAP</sequence>
<dbReference type="PANTHER" id="PTHR30055:SF234">
    <property type="entry name" value="HTH-TYPE TRANSCRIPTIONAL REGULATOR BETI"/>
    <property type="match status" value="1"/>
</dbReference>
<dbReference type="Proteomes" id="UP001499987">
    <property type="component" value="Unassembled WGS sequence"/>
</dbReference>
<dbReference type="RefSeq" id="WP_344627011.1">
    <property type="nucleotide sequence ID" value="NZ_BAAALD010000085.1"/>
</dbReference>
<evidence type="ECO:0000259" key="6">
    <source>
        <dbReference type="PROSITE" id="PS50977"/>
    </source>
</evidence>